<dbReference type="OrthoDB" id="198652at2759"/>
<reference evidence="3" key="3">
    <citation type="journal article" date="2010" name="Genome Res.">
        <title>Population genomic sequencing of Coccidioides fungi reveals recent hybridization and transposon control.</title>
        <authorList>
            <person name="Neafsey D.E."/>
            <person name="Barker B.M."/>
            <person name="Sharpton T.J."/>
            <person name="Stajich J.E."/>
            <person name="Park D.J."/>
            <person name="Whiston E."/>
            <person name="Hung C.-Y."/>
            <person name="McMahan C."/>
            <person name="White J."/>
            <person name="Sykes S."/>
            <person name="Heiman D."/>
            <person name="Young S."/>
            <person name="Zeng Q."/>
            <person name="Abouelleil A."/>
            <person name="Aftuck L."/>
            <person name="Bessette D."/>
            <person name="Brown A."/>
            <person name="FitzGerald M."/>
            <person name="Lui A."/>
            <person name="Macdonald J.P."/>
            <person name="Priest M."/>
            <person name="Orbach M.J."/>
            <person name="Galgiani J.N."/>
            <person name="Kirkland T.N."/>
            <person name="Cole G.T."/>
            <person name="Birren B.W."/>
            <person name="Henn M.R."/>
            <person name="Taylor J.W."/>
            <person name="Rounsley S.D."/>
        </authorList>
    </citation>
    <scope>NUCLEOTIDE SEQUENCE [LARGE SCALE GENOMIC DNA]</scope>
    <source>
        <strain evidence="3">RMSCC 3488</strain>
    </source>
</reference>
<feature type="compositionally biased region" description="Low complexity" evidence="1">
    <location>
        <begin position="45"/>
        <end position="54"/>
    </location>
</feature>
<evidence type="ECO:0000256" key="1">
    <source>
        <dbReference type="SAM" id="MobiDB-lite"/>
    </source>
</evidence>
<dbReference type="Proteomes" id="UP000054567">
    <property type="component" value="Unassembled WGS sequence"/>
</dbReference>
<feature type="region of interest" description="Disordered" evidence="1">
    <location>
        <begin position="45"/>
        <end position="71"/>
    </location>
</feature>
<feature type="region of interest" description="Disordered" evidence="1">
    <location>
        <begin position="123"/>
        <end position="145"/>
    </location>
</feature>
<reference evidence="3" key="2">
    <citation type="journal article" date="2009" name="Genome Res.">
        <title>Comparative genomic analyses of the human fungal pathogens Coccidioides and their relatives.</title>
        <authorList>
            <person name="Sharpton T.J."/>
            <person name="Stajich J.E."/>
            <person name="Rounsley S.D."/>
            <person name="Gardner M.J."/>
            <person name="Wortman J.R."/>
            <person name="Jordar V.S."/>
            <person name="Maiti R."/>
            <person name="Kodira C.D."/>
            <person name="Neafsey D.E."/>
            <person name="Zeng Q."/>
            <person name="Hung C.-Y."/>
            <person name="McMahan C."/>
            <person name="Muszewska A."/>
            <person name="Grynberg M."/>
            <person name="Mandel M.A."/>
            <person name="Kellner E.M."/>
            <person name="Barker B.M."/>
            <person name="Galgiani J.N."/>
            <person name="Orbach M.J."/>
            <person name="Kirkland T.N."/>
            <person name="Cole G.T."/>
            <person name="Henn M.R."/>
            <person name="Birren B.W."/>
            <person name="Taylor J.W."/>
        </authorList>
    </citation>
    <scope>NUCLEOTIDE SEQUENCE [LARGE SCALE GENOMIC DNA]</scope>
    <source>
        <strain evidence="3">RMSCC 3488</strain>
    </source>
</reference>
<dbReference type="VEuPathDB" id="FungiDB:CPAG_07991"/>
<dbReference type="AlphaFoldDB" id="A0A0J6FMU0"/>
<proteinExistence type="predicted"/>
<evidence type="ECO:0000313" key="3">
    <source>
        <dbReference type="Proteomes" id="UP000054567"/>
    </source>
</evidence>
<accession>A0A0J6FMU0</accession>
<reference evidence="2 3" key="1">
    <citation type="submission" date="2007-06" db="EMBL/GenBank/DDBJ databases">
        <title>The Genome Sequence of Coccidioides posadasii RMSCC_3488.</title>
        <authorList>
            <consortium name="Coccidioides Genome Resources Consortium"/>
            <consortium name="The Broad Institute Genome Sequencing Platform"/>
            <person name="Henn M.R."/>
            <person name="Sykes S."/>
            <person name="Young S."/>
            <person name="Jaffe D."/>
            <person name="Berlin A."/>
            <person name="Alvarez P."/>
            <person name="Butler J."/>
            <person name="Gnerre S."/>
            <person name="Grabherr M."/>
            <person name="Mauceli E."/>
            <person name="Brockman W."/>
            <person name="Kodira C."/>
            <person name="Alvarado L."/>
            <person name="Zeng Q."/>
            <person name="Crawford M."/>
            <person name="Antoine C."/>
            <person name="Devon K."/>
            <person name="Galgiani J."/>
            <person name="Orsborn K."/>
            <person name="Lewis M.L."/>
            <person name="Nusbaum C."/>
            <person name="Galagan J."/>
            <person name="Birren B."/>
        </authorList>
    </citation>
    <scope>NUCLEOTIDE SEQUENCE [LARGE SCALE GENOMIC DNA]</scope>
    <source>
        <strain evidence="2 3">RMSCC 3488</strain>
    </source>
</reference>
<protein>
    <submittedName>
        <fullName evidence="2">Uncharacterized protein</fullName>
    </submittedName>
</protein>
<gene>
    <name evidence="2" type="ORF">CPAG_07991</name>
</gene>
<organism evidence="2 3">
    <name type="scientific">Coccidioides posadasii RMSCC 3488</name>
    <dbReference type="NCBI Taxonomy" id="454284"/>
    <lineage>
        <taxon>Eukaryota</taxon>
        <taxon>Fungi</taxon>
        <taxon>Dikarya</taxon>
        <taxon>Ascomycota</taxon>
        <taxon>Pezizomycotina</taxon>
        <taxon>Eurotiomycetes</taxon>
        <taxon>Eurotiomycetidae</taxon>
        <taxon>Onygenales</taxon>
        <taxon>Onygenaceae</taxon>
        <taxon>Coccidioides</taxon>
    </lineage>
</organism>
<evidence type="ECO:0000313" key="2">
    <source>
        <dbReference type="EMBL" id="KMM71688.1"/>
    </source>
</evidence>
<name>A0A0J6FMU0_COCPO</name>
<sequence length="182" mass="20394">MRPLNSNIPAFNLTISTLLRQPSYLLPNYTIPTLLDLPHDLGPHLLPPSSTATHPRPPPTIPTSPRLHALRNRPIPPPSISPHKPRTGILIRLQNTSGQQTQTQTHLRPPKPTHARIPPFTTCASPRLPAPPPPPTTPRVSHKTPLKKPFSFPAVLKYLMARNVVESLRRSLWWEIAWAQMC</sequence>
<feature type="compositionally biased region" description="Pro residues" evidence="1">
    <location>
        <begin position="128"/>
        <end position="137"/>
    </location>
</feature>
<dbReference type="EMBL" id="DS268113">
    <property type="protein sequence ID" value="KMM71688.1"/>
    <property type="molecule type" value="Genomic_DNA"/>
</dbReference>